<dbReference type="RefSeq" id="WP_121623668.1">
    <property type="nucleotide sequence ID" value="NZ_JACIIW010000009.1"/>
</dbReference>
<accession>A0A3L7AFN0</accession>
<dbReference type="EMBL" id="RCTF01000009">
    <property type="protein sequence ID" value="RLP78202.1"/>
    <property type="molecule type" value="Genomic_DNA"/>
</dbReference>
<dbReference type="OrthoDB" id="1060501at2"/>
<evidence type="ECO:0000256" key="1">
    <source>
        <dbReference type="SAM" id="MobiDB-lite"/>
    </source>
</evidence>
<evidence type="ECO:0000313" key="3">
    <source>
        <dbReference type="Proteomes" id="UP000269692"/>
    </source>
</evidence>
<dbReference type="AlphaFoldDB" id="A0A3L7AFN0"/>
<dbReference type="InterPro" id="IPR017030">
    <property type="entry name" value="Vir_effector_SfrC"/>
</dbReference>
<gene>
    <name evidence="2" type="ORF">D9R14_12510</name>
</gene>
<reference evidence="2 3" key="1">
    <citation type="submission" date="2018-10" db="EMBL/GenBank/DDBJ databases">
        <title>Xanthobacter tagetidis genome sequencing and assembly.</title>
        <authorList>
            <person name="Maclea K.S."/>
            <person name="Goen A.E."/>
            <person name="Fatima S.A."/>
        </authorList>
    </citation>
    <scope>NUCLEOTIDE SEQUENCE [LARGE SCALE GENOMIC DNA]</scope>
    <source>
        <strain evidence="2 3">ATCC 700314</strain>
    </source>
</reference>
<protein>
    <submittedName>
        <fullName evidence="2">Virulence factor SrfC</fullName>
    </submittedName>
</protein>
<feature type="compositionally biased region" description="Pro residues" evidence="1">
    <location>
        <begin position="672"/>
        <end position="691"/>
    </location>
</feature>
<dbReference type="PIRSF" id="PIRSF034586">
    <property type="entry name" value="Vir_effector_SfrC"/>
    <property type="match status" value="1"/>
</dbReference>
<proteinExistence type="predicted"/>
<organism evidence="2 3">
    <name type="scientific">Xanthobacter tagetidis</name>
    <dbReference type="NCBI Taxonomy" id="60216"/>
    <lineage>
        <taxon>Bacteria</taxon>
        <taxon>Pseudomonadati</taxon>
        <taxon>Pseudomonadota</taxon>
        <taxon>Alphaproteobacteria</taxon>
        <taxon>Hyphomicrobiales</taxon>
        <taxon>Xanthobacteraceae</taxon>
        <taxon>Xanthobacter</taxon>
    </lineage>
</organism>
<comment type="caution">
    <text evidence="2">The sequence shown here is derived from an EMBL/GenBank/DDBJ whole genome shotgun (WGS) entry which is preliminary data.</text>
</comment>
<name>A0A3L7AFN0_9HYPH</name>
<keyword evidence="3" id="KW-1185">Reference proteome</keyword>
<sequence>MTDPSSQHLARRCQDVAQNARIAEAWVNDDKNADLVARERESLTRMLRKGALRAERLAKAAQRPMCVGVFGPSQAGKSYLVEVLARPAEGPLKARFDGLDPVDFLSEINPIGEKESTGLVTRFTIRRPAVPTPPGFPVRLRLLTEMDVVKILANSYFFDGDQTKESVPDPGRLSSALSALARRAPVPSGLTEDDVLDLEEYCQKHFGGARLLDALGRFWEDARRLVPQLDLAGRAELFSMLWGGHAPFTRIYTALADAIVKLGRPDEAFAPIAALIPRTGSILDVATLAGLADEGGDAVDLRSASGAQVRLPRARAAALTAELQIEMNERPRPFFDDTDLLDFPGARSRQKVHLEVFFEEKEDALKETFLRGKIAYLFDRYVAEQELTSMLLCIRPSVMEVVTLPDLVNDWIGSTHGRTPEARRGGPTLLFLVLTWFDTHFVDKAGDTGTEPGLRFRNRIEASLLSYFGKAHSWPRRWTPDAPFRNTFWFRNPNYPAEAIIRYEDRREVAFLDEKTERIAALREGFIGLPEAAEHFASPARAFDEALKLNDGGVGYIVENLVPICHPQLKLNQISGRLDEVARDLHDLLRRFYQDTDIAQRLEAKRIAADHLFDCLDVTLDRGTFGSLLRTLVIDPIDLADFLFNSLQGAGRIAAAATGGASDDVVKSVPARPRPGTRPAPAPGTPRPPSGPRGEDERELRLANAAISRWMVQLRRVPENDAFLEMTGLDAEAAKTIVNELMSLAQRSALNKRIAEDLRTLLAFDKIEQSSDKVAVIAATLINDLVGDFGLSRQPSSERPVVVTHDGEREAFAAPPVVFDASGLTETPRNFAETYAVDWQHGFYKVLEDNAKDVAGITIDLEQNAKLKDVLDVLRPAPQA</sequence>
<feature type="region of interest" description="Disordered" evidence="1">
    <location>
        <begin position="664"/>
        <end position="697"/>
    </location>
</feature>
<dbReference type="Pfam" id="PF10139">
    <property type="entry name" value="Virul_Fac"/>
    <property type="match status" value="1"/>
</dbReference>
<dbReference type="Proteomes" id="UP000269692">
    <property type="component" value="Unassembled WGS sequence"/>
</dbReference>
<evidence type="ECO:0000313" key="2">
    <source>
        <dbReference type="EMBL" id="RLP78202.1"/>
    </source>
</evidence>